<dbReference type="GO" id="GO:0072393">
    <property type="term" value="P:microtubule anchoring at microtubule organizing center"/>
    <property type="evidence" value="ECO:0007669"/>
    <property type="project" value="TreeGrafter"/>
</dbReference>
<feature type="coiled-coil region" evidence="3">
    <location>
        <begin position="698"/>
        <end position="781"/>
    </location>
</feature>
<dbReference type="GO" id="GO:0070840">
    <property type="term" value="F:dynein complex binding"/>
    <property type="evidence" value="ECO:0007669"/>
    <property type="project" value="InterPro"/>
</dbReference>
<dbReference type="GO" id="GO:0034452">
    <property type="term" value="F:dynactin binding"/>
    <property type="evidence" value="ECO:0007669"/>
    <property type="project" value="TreeGrafter"/>
</dbReference>
<organism evidence="5 6">
    <name type="scientific">Romanomermis culicivorax</name>
    <name type="common">Nematode worm</name>
    <dbReference type="NCBI Taxonomy" id="13658"/>
    <lineage>
        <taxon>Eukaryota</taxon>
        <taxon>Metazoa</taxon>
        <taxon>Ecdysozoa</taxon>
        <taxon>Nematoda</taxon>
        <taxon>Enoplea</taxon>
        <taxon>Dorylaimia</taxon>
        <taxon>Mermithida</taxon>
        <taxon>Mermithoidea</taxon>
        <taxon>Mermithidae</taxon>
        <taxon>Romanomermis</taxon>
    </lineage>
</organism>
<feature type="coiled-coil region" evidence="3">
    <location>
        <begin position="313"/>
        <end position="350"/>
    </location>
</feature>
<feature type="coiled-coil region" evidence="3">
    <location>
        <begin position="1"/>
        <end position="256"/>
    </location>
</feature>
<dbReference type="GO" id="GO:0005829">
    <property type="term" value="C:cytosol"/>
    <property type="evidence" value="ECO:0007669"/>
    <property type="project" value="TreeGrafter"/>
</dbReference>
<dbReference type="GO" id="GO:0005794">
    <property type="term" value="C:Golgi apparatus"/>
    <property type="evidence" value="ECO:0007669"/>
    <property type="project" value="TreeGrafter"/>
</dbReference>
<dbReference type="Pfam" id="PF09730">
    <property type="entry name" value="BicD"/>
    <property type="match status" value="1"/>
</dbReference>
<dbReference type="GO" id="GO:0008093">
    <property type="term" value="F:cytoskeletal anchor activity"/>
    <property type="evidence" value="ECO:0007669"/>
    <property type="project" value="InterPro"/>
</dbReference>
<dbReference type="OMA" id="ARQDTFI"/>
<sequence length="846" mass="96149">MSAAESELDYLRKRIDALTFELDEASREKIQAAQYGLQVLEEKQAIQQKYSELETAYESTKVELEALKDALSNIHLQQKQASKHGLQHEETLIAETTAKEVKLQQQIALLEQEHRTSFQELIRTKQELEKYHSMQSEANENVETLSKQKKSMKDELRELKIREQRLMVDYSELEEENITLQKQVAALKLSQIEFESMKHDVKRLIDESMVLQAMTEEANKLKQIAEKHMEDALLSLQQEREQRLTLKKELDQLKSMDQLSHLNNLAHSFLGVPSLLDNGNDNDKMDNGHSSSEFESSDGQSEETNIGKGDLFSEVHGARLDEMECQIRELEQAKNEVDRHYKDLSKTFEDIKLILTDHADQLFSSMRQLNIIGEKDLNDCLLSKNSAQDKIIHSSTTNNAQDLDNLKFRLNFAVKKLSNVKEQIFSQLGAYTKLSAEQVEEIDNLEDDLRTLNSMTCDSQTTLVYTQDSLISLSDQLAKLYHHVCTLQGKTPDRIMLDHMKSVRSVCANNELPSREILGDVSGAESGGTDTESSRADALIVARSSTSIAALQSLSDKIVSSINQKLKSKFKEKLYNERPLFENENKDGEDMKKKSDKPVYQVLDTISDQLKFLKKAVQDAVDIGRPPPPPPSASADQANLSTSNAAEIEDLQQQNVKLRSLLSTKREQIATLRMVLKSNKQTAEAALSHLKSKYEADKTFVTDTMNKLRHEMKCLREEAATFASLRAMFAARCEEFQAKVDEYQQQLRAAEEEKKTLNSLLRMAIQQKLALTQRLEDLEVDRERHSMRRQSNGQRSSVGAGGSTQSQNAAFQQQRFAFGQQQNLVGPARVQYPQGSSRTTSQKRDY</sequence>
<feature type="coiled-coil region" evidence="3">
    <location>
        <begin position="403"/>
        <end position="455"/>
    </location>
</feature>
<proteinExistence type="inferred from homology"/>
<evidence type="ECO:0000256" key="2">
    <source>
        <dbReference type="ARBA" id="ARBA00023054"/>
    </source>
</evidence>
<feature type="compositionally biased region" description="Low complexity" evidence="4">
    <location>
        <begin position="288"/>
        <end position="303"/>
    </location>
</feature>
<keyword evidence="2 3" id="KW-0175">Coiled coil</keyword>
<evidence type="ECO:0000313" key="5">
    <source>
        <dbReference type="Proteomes" id="UP000887565"/>
    </source>
</evidence>
<keyword evidence="5" id="KW-1185">Reference proteome</keyword>
<dbReference type="WBParaSite" id="nRc.2.0.1.t39255-RA">
    <property type="protein sequence ID" value="nRc.2.0.1.t39255-RA"/>
    <property type="gene ID" value="nRc.2.0.1.g39255"/>
</dbReference>
<dbReference type="Gene3D" id="6.10.250.2470">
    <property type="match status" value="1"/>
</dbReference>
<accession>A0A915KKG5</accession>
<evidence type="ECO:0000256" key="4">
    <source>
        <dbReference type="SAM" id="MobiDB-lite"/>
    </source>
</evidence>
<dbReference type="PANTHER" id="PTHR31233">
    <property type="entry name" value="BICAUDAL D FAMILY MEMBER"/>
    <property type="match status" value="1"/>
</dbReference>
<dbReference type="GO" id="GO:0070507">
    <property type="term" value="P:regulation of microtubule cytoskeleton organization"/>
    <property type="evidence" value="ECO:0007669"/>
    <property type="project" value="TreeGrafter"/>
</dbReference>
<dbReference type="PANTHER" id="PTHR31233:SF6">
    <property type="entry name" value="PROTEIN BICAUDAL D"/>
    <property type="match status" value="1"/>
</dbReference>
<dbReference type="InterPro" id="IPR018477">
    <property type="entry name" value="BICD"/>
</dbReference>
<feature type="region of interest" description="Disordered" evidence="4">
    <location>
        <begin position="277"/>
        <end position="307"/>
    </location>
</feature>
<protein>
    <submittedName>
        <fullName evidence="6">Protein bicaudal D</fullName>
    </submittedName>
</protein>
<feature type="region of interest" description="Disordered" evidence="4">
    <location>
        <begin position="824"/>
        <end position="846"/>
    </location>
</feature>
<feature type="region of interest" description="Disordered" evidence="4">
    <location>
        <begin position="782"/>
        <end position="812"/>
    </location>
</feature>
<dbReference type="AlphaFoldDB" id="A0A915KKG5"/>
<evidence type="ECO:0000256" key="3">
    <source>
        <dbReference type="SAM" id="Coils"/>
    </source>
</evidence>
<name>A0A915KKG5_ROMCU</name>
<evidence type="ECO:0000313" key="6">
    <source>
        <dbReference type="WBParaSite" id="nRc.2.0.1.t39255-RA"/>
    </source>
</evidence>
<evidence type="ECO:0000256" key="1">
    <source>
        <dbReference type="ARBA" id="ARBA00010061"/>
    </source>
</evidence>
<comment type="similarity">
    <text evidence="1">Belongs to the BicD family.</text>
</comment>
<reference evidence="6" key="1">
    <citation type="submission" date="2022-11" db="UniProtKB">
        <authorList>
            <consortium name="WormBaseParasite"/>
        </authorList>
    </citation>
    <scope>IDENTIFICATION</scope>
</reference>
<dbReference type="Proteomes" id="UP000887565">
    <property type="component" value="Unplaced"/>
</dbReference>